<gene>
    <name evidence="10" type="ORF">SVIM_LOCUS285137</name>
</gene>
<evidence type="ECO:0000256" key="4">
    <source>
        <dbReference type="ARBA" id="ARBA00022989"/>
    </source>
</evidence>
<dbReference type="Gene3D" id="1.25.40.20">
    <property type="entry name" value="Ankyrin repeat-containing domain"/>
    <property type="match status" value="2"/>
</dbReference>
<name>A0A6N2LVR8_SALVM</name>
<organism evidence="10">
    <name type="scientific">Salix viminalis</name>
    <name type="common">Common osier</name>
    <name type="synonym">Basket willow</name>
    <dbReference type="NCBI Taxonomy" id="40686"/>
    <lineage>
        <taxon>Eukaryota</taxon>
        <taxon>Viridiplantae</taxon>
        <taxon>Streptophyta</taxon>
        <taxon>Embryophyta</taxon>
        <taxon>Tracheophyta</taxon>
        <taxon>Spermatophyta</taxon>
        <taxon>Magnoliopsida</taxon>
        <taxon>eudicotyledons</taxon>
        <taxon>Gunneridae</taxon>
        <taxon>Pentapetalae</taxon>
        <taxon>rosids</taxon>
        <taxon>fabids</taxon>
        <taxon>Malpighiales</taxon>
        <taxon>Salicaceae</taxon>
        <taxon>Saliceae</taxon>
        <taxon>Salix</taxon>
    </lineage>
</organism>
<dbReference type="GO" id="GO:0005886">
    <property type="term" value="C:plasma membrane"/>
    <property type="evidence" value="ECO:0007669"/>
    <property type="project" value="TreeGrafter"/>
</dbReference>
<dbReference type="AlphaFoldDB" id="A0A6N2LVR8"/>
<proteinExistence type="predicted"/>
<reference evidence="10" key="1">
    <citation type="submission" date="2019-03" db="EMBL/GenBank/DDBJ databases">
        <authorList>
            <person name="Mank J."/>
            <person name="Almeida P."/>
        </authorList>
    </citation>
    <scope>NUCLEOTIDE SEQUENCE</scope>
    <source>
        <strain evidence="10">78183</strain>
    </source>
</reference>
<evidence type="ECO:0000313" key="10">
    <source>
        <dbReference type="EMBL" id="VFU45537.1"/>
    </source>
</evidence>
<dbReference type="InterPro" id="IPR002110">
    <property type="entry name" value="Ankyrin_rpt"/>
</dbReference>
<keyword evidence="2 8" id="KW-0812">Transmembrane</keyword>
<accession>A0A6N2LVR8</accession>
<dbReference type="PANTHER" id="PTHR24186">
    <property type="entry name" value="PROTEIN PHOSPHATASE 1 REGULATORY SUBUNIT"/>
    <property type="match status" value="1"/>
</dbReference>
<evidence type="ECO:0000259" key="9">
    <source>
        <dbReference type="Pfam" id="PF13962"/>
    </source>
</evidence>
<feature type="repeat" description="ANK" evidence="7">
    <location>
        <begin position="462"/>
        <end position="494"/>
    </location>
</feature>
<evidence type="ECO:0000256" key="1">
    <source>
        <dbReference type="ARBA" id="ARBA00004141"/>
    </source>
</evidence>
<protein>
    <recommendedName>
        <fullName evidence="9">PGG domain-containing protein</fullName>
    </recommendedName>
</protein>
<dbReference type="Pfam" id="PF13962">
    <property type="entry name" value="PGG"/>
    <property type="match status" value="1"/>
</dbReference>
<dbReference type="SUPFAM" id="SSF48403">
    <property type="entry name" value="Ankyrin repeat"/>
    <property type="match status" value="2"/>
</dbReference>
<evidence type="ECO:0000256" key="8">
    <source>
        <dbReference type="SAM" id="Phobius"/>
    </source>
</evidence>
<keyword evidence="3" id="KW-0677">Repeat</keyword>
<keyword evidence="5 7" id="KW-0040">ANK repeat</keyword>
<dbReference type="InterPro" id="IPR026961">
    <property type="entry name" value="PGG_dom"/>
</dbReference>
<evidence type="ECO:0000256" key="5">
    <source>
        <dbReference type="ARBA" id="ARBA00023043"/>
    </source>
</evidence>
<feature type="transmembrane region" description="Helical" evidence="8">
    <location>
        <begin position="623"/>
        <end position="644"/>
    </location>
</feature>
<feature type="domain" description="PGG" evidence="9">
    <location>
        <begin position="562"/>
        <end position="675"/>
    </location>
</feature>
<keyword evidence="4 8" id="KW-1133">Transmembrane helix</keyword>
<comment type="subcellular location">
    <subcellularLocation>
        <location evidence="1">Membrane</location>
        <topology evidence="1">Multi-pass membrane protein</topology>
    </subcellularLocation>
</comment>
<keyword evidence="6 8" id="KW-0472">Membrane</keyword>
<dbReference type="PROSITE" id="PS50088">
    <property type="entry name" value="ANK_REPEAT"/>
    <property type="match status" value="2"/>
</dbReference>
<dbReference type="Pfam" id="PF12796">
    <property type="entry name" value="Ank_2"/>
    <property type="match status" value="2"/>
</dbReference>
<feature type="transmembrane region" description="Helical" evidence="8">
    <location>
        <begin position="664"/>
        <end position="686"/>
    </location>
</feature>
<evidence type="ECO:0000256" key="6">
    <source>
        <dbReference type="ARBA" id="ARBA00023136"/>
    </source>
</evidence>
<dbReference type="EMBL" id="CAADRP010001621">
    <property type="protein sequence ID" value="VFU45537.1"/>
    <property type="molecule type" value="Genomic_DNA"/>
</dbReference>
<evidence type="ECO:0000256" key="3">
    <source>
        <dbReference type="ARBA" id="ARBA00022737"/>
    </source>
</evidence>
<feature type="transmembrane region" description="Helical" evidence="8">
    <location>
        <begin position="706"/>
        <end position="727"/>
    </location>
</feature>
<evidence type="ECO:0000256" key="7">
    <source>
        <dbReference type="PROSITE-ProRule" id="PRU00023"/>
    </source>
</evidence>
<dbReference type="PROSITE" id="PS50297">
    <property type="entry name" value="ANK_REP_REGION"/>
    <property type="match status" value="2"/>
</dbReference>
<evidence type="ECO:0000256" key="2">
    <source>
        <dbReference type="ARBA" id="ARBA00022692"/>
    </source>
</evidence>
<dbReference type="SMART" id="SM00248">
    <property type="entry name" value="ANK"/>
    <property type="match status" value="8"/>
</dbReference>
<dbReference type="PANTHER" id="PTHR24186:SF37">
    <property type="entry name" value="PGG DOMAIN-CONTAINING PROTEIN"/>
    <property type="match status" value="1"/>
</dbReference>
<feature type="repeat" description="ANK" evidence="7">
    <location>
        <begin position="356"/>
        <end position="388"/>
    </location>
</feature>
<dbReference type="InterPro" id="IPR036770">
    <property type="entry name" value="Ankyrin_rpt-contain_sf"/>
</dbReference>
<sequence length="733" mass="79350">MDPRLFNAAFTRDVNVLLGLIQEDPLILYTVTVTASNTPLHVAALLVMRFHGAMQNLCNRLLSHSSGLGKRSLGDNGKNPLHTAATKGRSQVLREVFSIESAQELTPKGENVFHVAVKHNQFKALETLIQLACENQVLDELVNAKDEDGNTLLHLACAAKNSKTNVEVNAVNSEGLTALDIAVTSMAGSNEPDEIQEVLRSAGAQVSGSRDQAVVINQRQQALARDQSLTLRNEKYSGSLRNGIGVLAVLFSTISFQLGINPPGGSCCTLDKLTANNGGGKQTLTLAMDPRLFNAAFTGDVNVLLGLIKEDPLILHTVTVTTSNTPLHVAALLGHAEFAMVTMQNYPGLADELNQQGFSPIHLASAKGHWEIVRGMLVLRPDLALTKDEDGKNPLHTAATKGRVQVLREVFSIASAQELTPKGENAFHVAVKHNQYKALETLIQLACQNQVLNELVNARDEDGNTLLHLACAAKNSKIVKLLVSGQTNVEVNAVNSEGLTALDIAVTSMAGSNEPDEIQEALRSAGAQVSGSLHQAVVSNQRQQALARDQSLTLRNEKYSDSLRNGIGVLAVLFSTISFQLGINPPGGSWQDWASSTDHNFPNVTHTPAKSIIWELKERESLAFFKLNAVCFFSSLSILVLLAFTELLNYSGSYAFNKNRQKYWTFLLSALFGSLLVSAAIEFIRGMALITDTNVAYISSNICSGAWVQIVIFSVLAFLVLPFFSFVHGRLSR</sequence>